<comment type="caution">
    <text evidence="2">The sequence shown here is derived from an EMBL/GenBank/DDBJ whole genome shotgun (WGS) entry which is preliminary data.</text>
</comment>
<evidence type="ECO:0000259" key="1">
    <source>
        <dbReference type="PROSITE" id="PS50878"/>
    </source>
</evidence>
<organism evidence="2 3">
    <name type="scientific">Rhizophagus irregularis</name>
    <dbReference type="NCBI Taxonomy" id="588596"/>
    <lineage>
        <taxon>Eukaryota</taxon>
        <taxon>Fungi</taxon>
        <taxon>Fungi incertae sedis</taxon>
        <taxon>Mucoromycota</taxon>
        <taxon>Glomeromycotina</taxon>
        <taxon>Glomeromycetes</taxon>
        <taxon>Glomerales</taxon>
        <taxon>Glomeraceae</taxon>
        <taxon>Rhizophagus</taxon>
    </lineage>
</organism>
<dbReference type="InterPro" id="IPR000477">
    <property type="entry name" value="RT_dom"/>
</dbReference>
<accession>A0A2N0QV64</accession>
<dbReference type="VEuPathDB" id="FungiDB:FUN_024250"/>
<dbReference type="PANTHER" id="PTHR19446">
    <property type="entry name" value="REVERSE TRANSCRIPTASES"/>
    <property type="match status" value="1"/>
</dbReference>
<name>A0A2N0QV64_9GLOM</name>
<dbReference type="SUPFAM" id="SSF56672">
    <property type="entry name" value="DNA/RNA polymerases"/>
    <property type="match status" value="1"/>
</dbReference>
<evidence type="ECO:0000313" key="3">
    <source>
        <dbReference type="Proteomes" id="UP000232688"/>
    </source>
</evidence>
<proteinExistence type="predicted"/>
<dbReference type="InterPro" id="IPR043502">
    <property type="entry name" value="DNA/RNA_pol_sf"/>
</dbReference>
<evidence type="ECO:0000313" key="2">
    <source>
        <dbReference type="EMBL" id="PKC54954.1"/>
    </source>
</evidence>
<feature type="domain" description="Reverse transcriptase" evidence="1">
    <location>
        <begin position="86"/>
        <end position="336"/>
    </location>
</feature>
<reference evidence="2 3" key="1">
    <citation type="submission" date="2017-10" db="EMBL/GenBank/DDBJ databases">
        <title>Extensive intraspecific genome diversity in a model arbuscular mycorrhizal fungus.</title>
        <authorList>
            <person name="Chen E.C.H."/>
            <person name="Morin E."/>
            <person name="Baudet D."/>
            <person name="Noel J."/>
            <person name="Ndikumana S."/>
            <person name="Charron P."/>
            <person name="St-Onge C."/>
            <person name="Giorgi J."/>
            <person name="Grigoriev I.V."/>
            <person name="Roux C."/>
            <person name="Martin F.M."/>
            <person name="Corradi N."/>
        </authorList>
    </citation>
    <scope>NUCLEOTIDE SEQUENCE [LARGE SCALE GENOMIC DNA]</scope>
    <source>
        <strain evidence="2 3">A1</strain>
    </source>
</reference>
<dbReference type="Proteomes" id="UP000232688">
    <property type="component" value="Unassembled WGS sequence"/>
</dbReference>
<reference evidence="2 3" key="2">
    <citation type="submission" date="2017-10" db="EMBL/GenBank/DDBJ databases">
        <title>Genome analyses suggest a sexual origin of heterokaryosis in a supposedly ancient asexual fungus.</title>
        <authorList>
            <person name="Corradi N."/>
            <person name="Sedzielewska K."/>
            <person name="Noel J."/>
            <person name="Charron P."/>
            <person name="Farinelli L."/>
            <person name="Marton T."/>
            <person name="Kruger M."/>
            <person name="Pelin A."/>
            <person name="Brachmann A."/>
            <person name="Corradi N."/>
        </authorList>
    </citation>
    <scope>NUCLEOTIDE SEQUENCE [LARGE SCALE GENOMIC DNA]</scope>
    <source>
        <strain evidence="2 3">A1</strain>
    </source>
</reference>
<dbReference type="VEuPathDB" id="FungiDB:RhiirFUN_002266"/>
<protein>
    <recommendedName>
        <fullName evidence="1">Reverse transcriptase domain-containing protein</fullName>
    </recommendedName>
</protein>
<gene>
    <name evidence="2" type="ORF">RhiirA1_476402</name>
</gene>
<dbReference type="PROSITE" id="PS50878">
    <property type="entry name" value="RT_POL"/>
    <property type="match status" value="1"/>
</dbReference>
<dbReference type="AlphaFoldDB" id="A0A2N0QV64"/>
<dbReference type="EMBL" id="LLXH01002881">
    <property type="protein sequence ID" value="PKC54954.1"/>
    <property type="molecule type" value="Genomic_DNA"/>
</dbReference>
<dbReference type="VEuPathDB" id="FungiDB:RhiirA1_476402"/>
<dbReference type="Pfam" id="PF00078">
    <property type="entry name" value="RVT_1"/>
    <property type="match status" value="1"/>
</dbReference>
<dbReference type="VEuPathDB" id="FungiDB:FUN_010384"/>
<sequence length="1007" mass="113947">MVGPSQSPFKTLNSLPERWKNCYTPISSIDPDIYSMVMVPIGEDELLAVINNSPHHKAPGPSSIPYEWFRLLSSEGIFYLCKLMNSCLAKSDILEDWRLASIVPIPKPHEFECLLKNTRPITLLETVQKLLVKIITDRLSRIMTKYQVLTGNNFAGLPGSSVNTPINILDGIMKSHRVSQIPQEFLFTSRKNRILTPFGKTESYNLLIGIDQGEVISPLLWTIYFDPLLTELSSSAISPYIWSSGIPANILNINNNEDVAVPITQLTYMDDSTLIASSLAGLEQLLSIACDFYFLNNITANFSKYELVSLSAGNNLISFQLNSEFPDHLSSMGFSLRALRLSSSFRFLGVWFNLQGSPNFVLSQLKDIYSSFLASVRFKKLSPVQLAYLHSSVVLPKAQFRFQVLYLSESQVMRIVNGYYGLQHKAFSVVHTFPSITLTSRFFSKDVNPYDFLCERLLCHFLSWISLLSTGSKQANLNDLKHMGLIAATGKIPSWFRIVTSLSNRIDISSYIRLCNKYYWIAGVDSSNSLIFGQVFYTFDDDSGTRVVYFSHWIPTTSNQMQITPCPGCSLHCFDTNEGPLTLKTVGRKLIHRSCLSILPSYRCLQLFQIIVYVDISQQIINLKLSLFILCSYFRFLSGFSELYIPDRYSALAQPPLLHCDSSPASLPDLTPVSNHNFALRPDTTFHISKTIHAIDSITSLLVCAWVQTLDDFILDSGIFSCPMISPYNDVAELAFILYVLNSLTLDSSVSFVSSFIFDTLFSRWCDASPIRRVQMKNHSLWSCISELLKSRRIACRFSSFVKDSIPTHSVRARDLIKVPNWPALLQPTPLIDDIFPSFLKIMGLFTGYDELLTRDPVNYWRSFTDIRHFFSLIGLSRFLPLQSTFYTVDWSLSFEIFRQTFYLDAEDDNPALLNYKDVTTDLIERFLVKLVTKVSSSPQCKQSYDELLMALLTKDAAKGILPSTLRSYKGPSVQPFRFSASQVIISQANESFSPLQTSEWSSLGIK</sequence>